<dbReference type="PANTHER" id="PTHR45657:SF1">
    <property type="entry name" value="CRAL-TRIO DOMAIN-CONTAINING PROTEIN YKL091C-RELATED"/>
    <property type="match status" value="1"/>
</dbReference>
<dbReference type="SUPFAM" id="SSF52087">
    <property type="entry name" value="CRAL/TRIO domain"/>
    <property type="match status" value="1"/>
</dbReference>
<dbReference type="Proteomes" id="UP000242875">
    <property type="component" value="Unassembled WGS sequence"/>
</dbReference>
<organism evidence="2 3">
    <name type="scientific">Bifiguratus adelaidae</name>
    <dbReference type="NCBI Taxonomy" id="1938954"/>
    <lineage>
        <taxon>Eukaryota</taxon>
        <taxon>Fungi</taxon>
        <taxon>Fungi incertae sedis</taxon>
        <taxon>Mucoromycota</taxon>
        <taxon>Mucoromycotina</taxon>
        <taxon>Endogonomycetes</taxon>
        <taxon>Endogonales</taxon>
        <taxon>Endogonales incertae sedis</taxon>
        <taxon>Bifiguratus</taxon>
    </lineage>
</organism>
<dbReference type="AlphaFoldDB" id="A0A261Y0K5"/>
<dbReference type="SMART" id="SM00516">
    <property type="entry name" value="SEC14"/>
    <property type="match status" value="1"/>
</dbReference>
<dbReference type="PROSITE" id="PS50191">
    <property type="entry name" value="CRAL_TRIO"/>
    <property type="match status" value="1"/>
</dbReference>
<comment type="caution">
    <text evidence="2">The sequence shown here is derived from an EMBL/GenBank/DDBJ whole genome shotgun (WGS) entry which is preliminary data.</text>
</comment>
<reference evidence="2 3" key="1">
    <citation type="journal article" date="2017" name="Mycologia">
        <title>Bifiguratus adelaidae, gen. et sp. nov., a new member of Mucoromycotina in endophytic and soil-dwelling habitats.</title>
        <authorList>
            <person name="Torres-Cruz T.J."/>
            <person name="Billingsley Tobias T.L."/>
            <person name="Almatruk M."/>
            <person name="Hesse C."/>
            <person name="Kuske C.R."/>
            <person name="Desiro A."/>
            <person name="Benucci G.M."/>
            <person name="Bonito G."/>
            <person name="Stajich J.E."/>
            <person name="Dunlap C."/>
            <person name="Arnold A.E."/>
            <person name="Porras-Alfaro A."/>
        </authorList>
    </citation>
    <scope>NUCLEOTIDE SEQUENCE [LARGE SCALE GENOMIC DNA]</scope>
    <source>
        <strain evidence="2 3">AZ0501</strain>
    </source>
</reference>
<sequence>MVPPPEEKRQACILQFRELLGPDGQNVDIDTAQRYLIARSWDVPAAINQYTKTLQWRAQNRIDDIPVATPDNGLPALYAIRGYSSLPDQNLEAAPGVAENVLRIATYMGGSGLHKFDRDGCPVYIERLGLHDVKGLAKNCTMEEVLTYHLACNEFLHRIILKEASERAGHKISRESVIFDCTGMGWHQFHMPGLQFLRGILDIDQSYYPETMNNLYLINTPSAFVMVWKIVKAWMDPGLIAKVHILGSDYQPILRDKIGAENLPTFLGGECQCQAPGGCLPNNREHPIPKATEQNPTLEGKVYSDEVVAKAHTTQPDFSKAAEAEYHLANNNSLPSLTAITDA</sequence>
<evidence type="ECO:0000313" key="2">
    <source>
        <dbReference type="EMBL" id="OZJ04159.1"/>
    </source>
</evidence>
<dbReference type="PANTHER" id="PTHR45657">
    <property type="entry name" value="CRAL-TRIO DOMAIN-CONTAINING PROTEIN YKL091C-RELATED"/>
    <property type="match status" value="1"/>
</dbReference>
<dbReference type="InterPro" id="IPR036865">
    <property type="entry name" value="CRAL-TRIO_dom_sf"/>
</dbReference>
<dbReference type="InterPro" id="IPR036273">
    <property type="entry name" value="CRAL/TRIO_N_dom_sf"/>
</dbReference>
<accession>A0A261Y0K5</accession>
<name>A0A261Y0K5_9FUNG</name>
<proteinExistence type="predicted"/>
<dbReference type="SUPFAM" id="SSF46938">
    <property type="entry name" value="CRAL/TRIO N-terminal domain"/>
    <property type="match status" value="1"/>
</dbReference>
<protein>
    <recommendedName>
        <fullName evidence="1">CRAL-TRIO domain-containing protein</fullName>
    </recommendedName>
</protein>
<dbReference type="InterPro" id="IPR001251">
    <property type="entry name" value="CRAL-TRIO_dom"/>
</dbReference>
<dbReference type="CDD" id="cd00170">
    <property type="entry name" value="SEC14"/>
    <property type="match status" value="1"/>
</dbReference>
<gene>
    <name evidence="2" type="ORF">BZG36_03111</name>
</gene>
<dbReference type="InterPro" id="IPR051026">
    <property type="entry name" value="PI/PC_transfer"/>
</dbReference>
<dbReference type="Pfam" id="PF00650">
    <property type="entry name" value="CRAL_TRIO"/>
    <property type="match status" value="1"/>
</dbReference>
<feature type="domain" description="CRAL-TRIO" evidence="1">
    <location>
        <begin position="95"/>
        <end position="275"/>
    </location>
</feature>
<dbReference type="EMBL" id="MVBO01000051">
    <property type="protein sequence ID" value="OZJ04159.1"/>
    <property type="molecule type" value="Genomic_DNA"/>
</dbReference>
<dbReference type="Gene3D" id="3.40.525.10">
    <property type="entry name" value="CRAL-TRIO lipid binding domain"/>
    <property type="match status" value="1"/>
</dbReference>
<evidence type="ECO:0000313" key="3">
    <source>
        <dbReference type="Proteomes" id="UP000242875"/>
    </source>
</evidence>
<dbReference type="OrthoDB" id="1434354at2759"/>
<keyword evidence="3" id="KW-1185">Reference proteome</keyword>
<evidence type="ECO:0000259" key="1">
    <source>
        <dbReference type="PROSITE" id="PS50191"/>
    </source>
</evidence>